<evidence type="ECO:0000313" key="3">
    <source>
        <dbReference type="Proteomes" id="UP000050501"/>
    </source>
</evidence>
<keyword evidence="1" id="KW-1133">Transmembrane helix</keyword>
<name>A0A0P6XZA0_9CHLR</name>
<dbReference type="RefSeq" id="WP_062418328.1">
    <property type="nucleotide sequence ID" value="NZ_DF967974.1"/>
</dbReference>
<protein>
    <submittedName>
        <fullName evidence="2">Uncharacterized protein</fullName>
    </submittedName>
</protein>
<proteinExistence type="predicted"/>
<dbReference type="EMBL" id="LGCM01000035">
    <property type="protein sequence ID" value="KPL81765.1"/>
    <property type="molecule type" value="Genomic_DNA"/>
</dbReference>
<feature type="transmembrane region" description="Helical" evidence="1">
    <location>
        <begin position="6"/>
        <end position="26"/>
    </location>
</feature>
<dbReference type="Proteomes" id="UP000050501">
    <property type="component" value="Unassembled WGS sequence"/>
</dbReference>
<dbReference type="STRING" id="229921.ADN01_09205"/>
<keyword evidence="1" id="KW-0472">Membrane</keyword>
<gene>
    <name evidence="2" type="ORF">ADN01_09205</name>
</gene>
<evidence type="ECO:0000313" key="2">
    <source>
        <dbReference type="EMBL" id="KPL81765.1"/>
    </source>
</evidence>
<reference evidence="2 3" key="1">
    <citation type="submission" date="2015-07" db="EMBL/GenBank/DDBJ databases">
        <title>Genome sequence of Levilinea saccharolytica DSM 16555.</title>
        <authorList>
            <person name="Hemp J."/>
            <person name="Ward L.M."/>
            <person name="Pace L.A."/>
            <person name="Fischer W.W."/>
        </authorList>
    </citation>
    <scope>NUCLEOTIDE SEQUENCE [LARGE SCALE GENOMIC DNA]</scope>
    <source>
        <strain evidence="2 3">KIBI-1</strain>
    </source>
</reference>
<accession>A0A0P6XZA0</accession>
<keyword evidence="1" id="KW-0812">Transmembrane</keyword>
<organism evidence="2 3">
    <name type="scientific">Levilinea saccharolytica</name>
    <dbReference type="NCBI Taxonomy" id="229921"/>
    <lineage>
        <taxon>Bacteria</taxon>
        <taxon>Bacillati</taxon>
        <taxon>Chloroflexota</taxon>
        <taxon>Anaerolineae</taxon>
        <taxon>Anaerolineales</taxon>
        <taxon>Anaerolineaceae</taxon>
        <taxon>Levilinea</taxon>
    </lineage>
</organism>
<sequence length="61" mass="6997">MAAVVEMAVMMISSLFIGFFSGPFEFFNKGRGCMKIRLDGNIMAYVFWAGHFFIMARDPYE</sequence>
<dbReference type="AlphaFoldDB" id="A0A0P6XZA0"/>
<evidence type="ECO:0000256" key="1">
    <source>
        <dbReference type="SAM" id="Phobius"/>
    </source>
</evidence>
<comment type="caution">
    <text evidence="2">The sequence shown here is derived from an EMBL/GenBank/DDBJ whole genome shotgun (WGS) entry which is preliminary data.</text>
</comment>
<keyword evidence="3" id="KW-1185">Reference proteome</keyword>